<evidence type="ECO:0000313" key="2">
    <source>
        <dbReference type="EMBL" id="UWZ35477.1"/>
    </source>
</evidence>
<dbReference type="EMBL" id="CP073721">
    <property type="protein sequence ID" value="UWZ35477.1"/>
    <property type="molecule type" value="Genomic_DNA"/>
</dbReference>
<dbReference type="RefSeq" id="WP_260724821.1">
    <property type="nucleotide sequence ID" value="NZ_CP073721.1"/>
</dbReference>
<evidence type="ECO:0000313" key="3">
    <source>
        <dbReference type="Proteomes" id="UP001058271"/>
    </source>
</evidence>
<feature type="domain" description="Transposase IS701-like DDE" evidence="1">
    <location>
        <begin position="30"/>
        <end position="125"/>
    </location>
</feature>
<name>A0ABY5Z0Z1_9ACTN</name>
<dbReference type="Pfam" id="PF13546">
    <property type="entry name" value="DDE_5"/>
    <property type="match status" value="1"/>
</dbReference>
<dbReference type="InterPro" id="IPR038721">
    <property type="entry name" value="IS701-like_DDE_dom"/>
</dbReference>
<protein>
    <submittedName>
        <fullName evidence="2">Transposase</fullName>
    </submittedName>
</protein>
<proteinExistence type="predicted"/>
<dbReference type="Proteomes" id="UP001058271">
    <property type="component" value="Chromosome"/>
</dbReference>
<sequence>MGVHQCNAAHSRVSTQGERRAGAGLAGVWHHSRAYWFFGHARWCVTPVSTALTRLVVSHLLPGDAPVLIAVDDTLFHRSGRKVHATAWHHDGAATGPRRNKVAWGNNWVIAAIVVTLPFHDRQADRPVSLPVAFALWTKGGPTKQILTCRLITTIAAAADRPDRRQFSVGAALRPVGLVETA</sequence>
<accession>A0ABY5Z0Z1</accession>
<keyword evidence="3" id="KW-1185">Reference proteome</keyword>
<gene>
    <name evidence="2" type="ORF">Drose_30790</name>
</gene>
<reference evidence="2" key="1">
    <citation type="submission" date="2021-04" db="EMBL/GenBank/DDBJ databases">
        <title>Biosynthetic gene clusters of Dactylosporangioum roseum.</title>
        <authorList>
            <person name="Hartkoorn R.C."/>
            <person name="Beaudoing E."/>
            <person name="Hot D."/>
            <person name="Moureu S."/>
        </authorList>
    </citation>
    <scope>NUCLEOTIDE SEQUENCE</scope>
    <source>
        <strain evidence="2">NRRL B-16295</strain>
    </source>
</reference>
<organism evidence="2 3">
    <name type="scientific">Dactylosporangium roseum</name>
    <dbReference type="NCBI Taxonomy" id="47989"/>
    <lineage>
        <taxon>Bacteria</taxon>
        <taxon>Bacillati</taxon>
        <taxon>Actinomycetota</taxon>
        <taxon>Actinomycetes</taxon>
        <taxon>Micromonosporales</taxon>
        <taxon>Micromonosporaceae</taxon>
        <taxon>Dactylosporangium</taxon>
    </lineage>
</organism>
<evidence type="ECO:0000259" key="1">
    <source>
        <dbReference type="Pfam" id="PF13546"/>
    </source>
</evidence>